<evidence type="ECO:0000259" key="6">
    <source>
        <dbReference type="Pfam" id="PF00460"/>
    </source>
</evidence>
<evidence type="ECO:0000256" key="2">
    <source>
        <dbReference type="ARBA" id="ARBA00009677"/>
    </source>
</evidence>
<dbReference type="GO" id="GO:0071978">
    <property type="term" value="P:bacterial-type flagellum-dependent swarming motility"/>
    <property type="evidence" value="ECO:0007669"/>
    <property type="project" value="TreeGrafter"/>
</dbReference>
<dbReference type="OrthoDB" id="8578401at2"/>
<dbReference type="InterPro" id="IPR053967">
    <property type="entry name" value="LlgE_F_G-like_D1"/>
</dbReference>
<dbReference type="Pfam" id="PF22692">
    <property type="entry name" value="LlgE_F_G_D1"/>
    <property type="match status" value="1"/>
</dbReference>
<dbReference type="Pfam" id="PF06429">
    <property type="entry name" value="Flg_bbr_C"/>
    <property type="match status" value="1"/>
</dbReference>
<dbReference type="GO" id="GO:0009424">
    <property type="term" value="C:bacterial-type flagellum hook"/>
    <property type="evidence" value="ECO:0007669"/>
    <property type="project" value="TreeGrafter"/>
</dbReference>
<dbReference type="Gene3D" id="2.60.98.20">
    <property type="entry name" value="Flagellar hook protein FlgE"/>
    <property type="match status" value="1"/>
</dbReference>
<gene>
    <name evidence="10" type="ORF">SAMN05216287_2946</name>
</gene>
<evidence type="ECO:0000259" key="7">
    <source>
        <dbReference type="Pfam" id="PF06429"/>
    </source>
</evidence>
<comment type="subcellular location">
    <subcellularLocation>
        <location evidence="1 5">Bacterial flagellum basal body</location>
    </subcellularLocation>
</comment>
<keyword evidence="10" id="KW-0966">Cell projection</keyword>
<evidence type="ECO:0000256" key="1">
    <source>
        <dbReference type="ARBA" id="ARBA00004117"/>
    </source>
</evidence>
<comment type="function">
    <text evidence="5">A flexible structure which links the flagellar filament to the drive apparatus in the basal body.</text>
</comment>
<keyword evidence="10" id="KW-0282">Flagellum</keyword>
<evidence type="ECO:0000256" key="3">
    <source>
        <dbReference type="ARBA" id="ARBA00019015"/>
    </source>
</evidence>
<dbReference type="NCBIfam" id="TIGR03506">
    <property type="entry name" value="FlgEFG_subfam"/>
    <property type="match status" value="2"/>
</dbReference>
<dbReference type="GO" id="GO:0009425">
    <property type="term" value="C:bacterial-type flagellum basal body"/>
    <property type="evidence" value="ECO:0007669"/>
    <property type="project" value="UniProtKB-SubCell"/>
</dbReference>
<dbReference type="Proteomes" id="UP000243778">
    <property type="component" value="Unassembled WGS sequence"/>
</dbReference>
<feature type="domain" description="Flagellar hook protein FlgE D2" evidence="8">
    <location>
        <begin position="162"/>
        <end position="381"/>
    </location>
</feature>
<name>A0A1H3BSG7_9PSED</name>
<evidence type="ECO:0000256" key="4">
    <source>
        <dbReference type="ARBA" id="ARBA00023143"/>
    </source>
</evidence>
<reference evidence="11" key="1">
    <citation type="submission" date="2016-10" db="EMBL/GenBank/DDBJ databases">
        <authorList>
            <person name="Varghese N."/>
            <person name="Submissions S."/>
        </authorList>
    </citation>
    <scope>NUCLEOTIDE SEQUENCE [LARGE SCALE GENOMIC DNA]</scope>
    <source>
        <strain evidence="11">NRRL B-59562</strain>
    </source>
</reference>
<evidence type="ECO:0000259" key="8">
    <source>
        <dbReference type="Pfam" id="PF07559"/>
    </source>
</evidence>
<dbReference type="Pfam" id="PF07559">
    <property type="entry name" value="FlgE_D2"/>
    <property type="match status" value="1"/>
</dbReference>
<evidence type="ECO:0000313" key="11">
    <source>
        <dbReference type="Proteomes" id="UP000243778"/>
    </source>
</evidence>
<sequence>MSFNIGLSGLNAASKNLNVTGNNIANVGSTGFKASRAEFADVYATSMFGSGKNTTGSGVLTANVSQQFTQGNITSTGGSLDLAINGNGFFVLSDNGSRVYTRNGTFHSDSAGFVIDNSGNRLQGYGVDASGNIVNGVITDLKIDTTNQLPKATTDIDQVVALNSTAAVPTTTPFNPSVSASYNWSTSVDVYDSQGNSHTMSQYFVKNDANSWTMYVTVDGRNPSNPGGDSAAVGAAQTAANAAGSTPASVVAALPAGTDASVTAAANAAAAATGATAASVASAVAAASEALGTAPYASNLTFNASGNLVGATGFDGVATSPAGVLSLTDWVPATITNRNTNPVTWGSNGATANATGLTLDMRGSTQTNTNFAVNSVSQDGYTTGQLSGLEVADDGSLFATYTNGQSKVIGQTVLATFANMQGLTPVGNTDWAESFASGEPVIGVPGSGTLGTLSSGSLEDSNVDLTAELVNLIVAQRNYQANAKTIETESTISQTIIQMT</sequence>
<organism evidence="10 11">
    <name type="scientific">Pseudomonas kuykendallii</name>
    <dbReference type="NCBI Taxonomy" id="1007099"/>
    <lineage>
        <taxon>Bacteria</taxon>
        <taxon>Pseudomonadati</taxon>
        <taxon>Pseudomonadota</taxon>
        <taxon>Gammaproteobacteria</taxon>
        <taxon>Pseudomonadales</taxon>
        <taxon>Pseudomonadaceae</taxon>
        <taxon>Pseudomonas</taxon>
    </lineage>
</organism>
<dbReference type="PANTHER" id="PTHR30435:SF1">
    <property type="entry name" value="FLAGELLAR HOOK PROTEIN FLGE"/>
    <property type="match status" value="1"/>
</dbReference>
<dbReference type="InterPro" id="IPR020013">
    <property type="entry name" value="Flagellar_FlgE/F/G"/>
</dbReference>
<accession>A0A1H3BSG7</accession>
<comment type="similarity">
    <text evidence="2 5">Belongs to the flagella basal body rod proteins family.</text>
</comment>
<dbReference type="InterPro" id="IPR011491">
    <property type="entry name" value="FlgE_D2"/>
</dbReference>
<evidence type="ECO:0000256" key="5">
    <source>
        <dbReference type="RuleBase" id="RU362116"/>
    </source>
</evidence>
<feature type="domain" description="Flagellar hook protein FlgE/F/G-like D1" evidence="9">
    <location>
        <begin position="83"/>
        <end position="140"/>
    </location>
</feature>
<dbReference type="STRING" id="1007099.SAMN05216287_2946"/>
<protein>
    <recommendedName>
        <fullName evidence="3 5">Flagellar hook protein FlgE</fullName>
    </recommendedName>
</protein>
<proteinExistence type="inferred from homology"/>
<dbReference type="EMBL" id="FNNU01000004">
    <property type="protein sequence ID" value="SDX44658.1"/>
    <property type="molecule type" value="Genomic_DNA"/>
</dbReference>
<dbReference type="InterPro" id="IPR001444">
    <property type="entry name" value="Flag_bb_rod_N"/>
</dbReference>
<keyword evidence="11" id="KW-1185">Reference proteome</keyword>
<dbReference type="RefSeq" id="WP_090229647.1">
    <property type="nucleotide sequence ID" value="NZ_CAURGU010000038.1"/>
</dbReference>
<dbReference type="InterPro" id="IPR010930">
    <property type="entry name" value="Flg_bb/hook_C_dom"/>
</dbReference>
<dbReference type="InterPro" id="IPR037058">
    <property type="entry name" value="Falgellar_hook_FlgE_sf"/>
</dbReference>
<dbReference type="Pfam" id="PF00460">
    <property type="entry name" value="Flg_bb_rod"/>
    <property type="match status" value="1"/>
</dbReference>
<dbReference type="GO" id="GO:0005829">
    <property type="term" value="C:cytosol"/>
    <property type="evidence" value="ECO:0007669"/>
    <property type="project" value="TreeGrafter"/>
</dbReference>
<feature type="domain" description="Flagellar basal-body/hook protein C-terminal" evidence="7">
    <location>
        <begin position="455"/>
        <end position="499"/>
    </location>
</feature>
<dbReference type="SUPFAM" id="SSF117143">
    <property type="entry name" value="Flagellar hook protein flgE"/>
    <property type="match status" value="1"/>
</dbReference>
<dbReference type="AlphaFoldDB" id="A0A1H3BSG7"/>
<dbReference type="PANTHER" id="PTHR30435">
    <property type="entry name" value="FLAGELLAR PROTEIN"/>
    <property type="match status" value="1"/>
</dbReference>
<keyword evidence="10" id="KW-0969">Cilium</keyword>
<dbReference type="InterPro" id="IPR037925">
    <property type="entry name" value="FlgE/F/G-like"/>
</dbReference>
<evidence type="ECO:0000259" key="9">
    <source>
        <dbReference type="Pfam" id="PF22692"/>
    </source>
</evidence>
<keyword evidence="4 5" id="KW-0975">Bacterial flagellum</keyword>
<evidence type="ECO:0000313" key="10">
    <source>
        <dbReference type="EMBL" id="SDX44658.1"/>
    </source>
</evidence>
<feature type="domain" description="Flagellar basal body rod protein N-terminal" evidence="6">
    <location>
        <begin position="4"/>
        <end position="33"/>
    </location>
</feature>